<organism evidence="1">
    <name type="scientific">Arundo donax</name>
    <name type="common">Giant reed</name>
    <name type="synonym">Donax arundinaceus</name>
    <dbReference type="NCBI Taxonomy" id="35708"/>
    <lineage>
        <taxon>Eukaryota</taxon>
        <taxon>Viridiplantae</taxon>
        <taxon>Streptophyta</taxon>
        <taxon>Embryophyta</taxon>
        <taxon>Tracheophyta</taxon>
        <taxon>Spermatophyta</taxon>
        <taxon>Magnoliopsida</taxon>
        <taxon>Liliopsida</taxon>
        <taxon>Poales</taxon>
        <taxon>Poaceae</taxon>
        <taxon>PACMAD clade</taxon>
        <taxon>Arundinoideae</taxon>
        <taxon>Arundineae</taxon>
        <taxon>Arundo</taxon>
    </lineage>
</organism>
<evidence type="ECO:0000313" key="1">
    <source>
        <dbReference type="EMBL" id="JAD72010.1"/>
    </source>
</evidence>
<name>A0A0A9CF35_ARUDO</name>
<reference evidence="1" key="2">
    <citation type="journal article" date="2015" name="Data Brief">
        <title>Shoot transcriptome of the giant reed, Arundo donax.</title>
        <authorList>
            <person name="Barrero R.A."/>
            <person name="Guerrero F.D."/>
            <person name="Moolhuijzen P."/>
            <person name="Goolsby J.A."/>
            <person name="Tidwell J."/>
            <person name="Bellgard S.E."/>
            <person name="Bellgard M.I."/>
        </authorList>
    </citation>
    <scope>NUCLEOTIDE SEQUENCE</scope>
    <source>
        <tissue evidence="1">Shoot tissue taken approximately 20 cm above the soil surface</tissue>
    </source>
</reference>
<dbReference type="EMBL" id="GBRH01225885">
    <property type="protein sequence ID" value="JAD72010.1"/>
    <property type="molecule type" value="Transcribed_RNA"/>
</dbReference>
<protein>
    <submittedName>
        <fullName evidence="1">Uncharacterized protein</fullName>
    </submittedName>
</protein>
<proteinExistence type="predicted"/>
<reference evidence="1" key="1">
    <citation type="submission" date="2014-09" db="EMBL/GenBank/DDBJ databases">
        <authorList>
            <person name="Magalhaes I.L.F."/>
            <person name="Oliveira U."/>
            <person name="Santos F.R."/>
            <person name="Vidigal T.H.D.A."/>
            <person name="Brescovit A.D."/>
            <person name="Santos A.J."/>
        </authorList>
    </citation>
    <scope>NUCLEOTIDE SEQUENCE</scope>
    <source>
        <tissue evidence="1">Shoot tissue taken approximately 20 cm above the soil surface</tissue>
    </source>
</reference>
<sequence length="10" mass="1224">MALFEKPKLF</sequence>
<accession>A0A0A9CF35</accession>